<evidence type="ECO:0000313" key="1">
    <source>
        <dbReference type="EMBL" id="SDF65505.1"/>
    </source>
</evidence>
<dbReference type="Proteomes" id="UP000199406">
    <property type="component" value="Unassembled WGS sequence"/>
</dbReference>
<keyword evidence="2" id="KW-1185">Reference proteome</keyword>
<accession>A0A1G7MUK8</accession>
<name>A0A1G7MUK8_9ACTN</name>
<proteinExistence type="predicted"/>
<dbReference type="OrthoDB" id="3788361at2"/>
<dbReference type="AlphaFoldDB" id="A0A1G7MUK8"/>
<evidence type="ECO:0000313" key="2">
    <source>
        <dbReference type="Proteomes" id="UP000199406"/>
    </source>
</evidence>
<dbReference type="STRING" id="1550231.SAMN05660662_2936"/>
<gene>
    <name evidence="1" type="ORF">SAMN05660662_2936</name>
</gene>
<protein>
    <recommendedName>
        <fullName evidence="3">Camelysin metallo-endopeptidase</fullName>
    </recommendedName>
</protein>
<evidence type="ECO:0008006" key="3">
    <source>
        <dbReference type="Google" id="ProtNLM"/>
    </source>
</evidence>
<organism evidence="1 2">
    <name type="scientific">Blastococcus aurantiacus</name>
    <dbReference type="NCBI Taxonomy" id="1550231"/>
    <lineage>
        <taxon>Bacteria</taxon>
        <taxon>Bacillati</taxon>
        <taxon>Actinomycetota</taxon>
        <taxon>Actinomycetes</taxon>
        <taxon>Geodermatophilales</taxon>
        <taxon>Geodermatophilaceae</taxon>
        <taxon>Blastococcus</taxon>
    </lineage>
</organism>
<dbReference type="RefSeq" id="WP_091768000.1">
    <property type="nucleotide sequence ID" value="NZ_FNBT01000005.1"/>
</dbReference>
<dbReference type="EMBL" id="FNBT01000005">
    <property type="protein sequence ID" value="SDF65505.1"/>
    <property type="molecule type" value="Genomic_DNA"/>
</dbReference>
<reference evidence="2" key="1">
    <citation type="submission" date="2016-10" db="EMBL/GenBank/DDBJ databases">
        <authorList>
            <person name="Varghese N."/>
            <person name="Submissions S."/>
        </authorList>
    </citation>
    <scope>NUCLEOTIDE SEQUENCE [LARGE SCALE GENOMIC DNA]</scope>
    <source>
        <strain evidence="2">DSM 44268</strain>
    </source>
</reference>
<sequence length="204" mass="20426">MSTNTITTGRRSAGKVVGSIVVVGAAAAVAGIGTFGSFTDTTSAVDAGVDTGVLSIDVSAAGTTAPVPVTTANMLPGDVGYFPMDLRNGGDVGLSSVTLGSSAAVSSRLDTEKVHGLQLKIDTCEVAWVRSGASWTCAPGADQLYTGPVVTNTVLPGALSLEAGKTDHLLATVSFPTTGGDLMQNQSSSLEFVFTAAQRDGGAR</sequence>